<name>A0A6G1HFG3_9PEZI</name>
<protein>
    <submittedName>
        <fullName evidence="1">Uncharacterized protein</fullName>
    </submittedName>
</protein>
<proteinExistence type="predicted"/>
<reference evidence="1" key="1">
    <citation type="journal article" date="2020" name="Stud. Mycol.">
        <title>101 Dothideomycetes genomes: a test case for predicting lifestyles and emergence of pathogens.</title>
        <authorList>
            <person name="Haridas S."/>
            <person name="Albert R."/>
            <person name="Binder M."/>
            <person name="Bloem J."/>
            <person name="Labutti K."/>
            <person name="Salamov A."/>
            <person name="Andreopoulos B."/>
            <person name="Baker S."/>
            <person name="Barry K."/>
            <person name="Bills G."/>
            <person name="Bluhm B."/>
            <person name="Cannon C."/>
            <person name="Castanera R."/>
            <person name="Culley D."/>
            <person name="Daum C."/>
            <person name="Ezra D."/>
            <person name="Gonzalez J."/>
            <person name="Henrissat B."/>
            <person name="Kuo A."/>
            <person name="Liang C."/>
            <person name="Lipzen A."/>
            <person name="Lutzoni F."/>
            <person name="Magnuson J."/>
            <person name="Mondo S."/>
            <person name="Nolan M."/>
            <person name="Ohm R."/>
            <person name="Pangilinan J."/>
            <person name="Park H.-J."/>
            <person name="Ramirez L."/>
            <person name="Alfaro M."/>
            <person name="Sun H."/>
            <person name="Tritt A."/>
            <person name="Yoshinaga Y."/>
            <person name="Zwiers L.-H."/>
            <person name="Turgeon B."/>
            <person name="Goodwin S."/>
            <person name="Spatafora J."/>
            <person name="Crous P."/>
            <person name="Grigoriev I."/>
        </authorList>
    </citation>
    <scope>NUCLEOTIDE SEQUENCE</scope>
    <source>
        <strain evidence="1">CBS 113979</strain>
    </source>
</reference>
<evidence type="ECO:0000313" key="2">
    <source>
        <dbReference type="Proteomes" id="UP000800041"/>
    </source>
</evidence>
<dbReference type="EMBL" id="ML977138">
    <property type="protein sequence ID" value="KAF1991971.1"/>
    <property type="molecule type" value="Genomic_DNA"/>
</dbReference>
<evidence type="ECO:0000313" key="1">
    <source>
        <dbReference type="EMBL" id="KAF1991971.1"/>
    </source>
</evidence>
<gene>
    <name evidence="1" type="ORF">K402DRAFT_75550</name>
</gene>
<dbReference type="PROSITE" id="PS51257">
    <property type="entry name" value="PROKAR_LIPOPROTEIN"/>
    <property type="match status" value="1"/>
</dbReference>
<organism evidence="1 2">
    <name type="scientific">Aulographum hederae CBS 113979</name>
    <dbReference type="NCBI Taxonomy" id="1176131"/>
    <lineage>
        <taxon>Eukaryota</taxon>
        <taxon>Fungi</taxon>
        <taxon>Dikarya</taxon>
        <taxon>Ascomycota</taxon>
        <taxon>Pezizomycotina</taxon>
        <taxon>Dothideomycetes</taxon>
        <taxon>Pleosporomycetidae</taxon>
        <taxon>Aulographales</taxon>
        <taxon>Aulographaceae</taxon>
    </lineage>
</organism>
<accession>A0A6G1HFG3</accession>
<dbReference type="AlphaFoldDB" id="A0A6G1HFG3"/>
<keyword evidence="2" id="KW-1185">Reference proteome</keyword>
<sequence>MVLLWRPIRKPFNLTVLLTTGCRVDRRPGVLPFADIIQYQSSLSSREYCTRLGTDVLACVLGFVWGASKTARMGISTFCNDVRIHFIPFIFSLVVEMDGYSAMMLLFGCLLLPLPVQSKERGWI</sequence>
<dbReference type="Proteomes" id="UP000800041">
    <property type="component" value="Unassembled WGS sequence"/>
</dbReference>